<protein>
    <recommendedName>
        <fullName evidence="5">Crystaline entomocidal protoxin</fullName>
    </recommendedName>
</protein>
<dbReference type="GO" id="GO:0001907">
    <property type="term" value="P:symbiont-mediated killing of host cell"/>
    <property type="evidence" value="ECO:0007669"/>
    <property type="project" value="InterPro"/>
</dbReference>
<sequence>MVQPQSDIYAFQTPNDASYNFQPIMQQLTNSARVQARTLLPEIKKIVDEIQNLSKAIASTPVPTDVKTLLGTYVRQAMNAQMEANVVNQLINRPENTPSTMIEELDTLQQVYGWTERLQDAFDQVINAADLILNLQRQLAQGTTGSSFSIPAITISSDRLKGLQEAFNSKIKPILTAMFNQIKQKMQTLLQDMVKKVQNIMGSQAEVWLNDLGNLLVNIKFGMDAVSQSFKQSFQTKITSAQKALTAIKNEAEATVPSVLQKINAGLLNEATSGLKSLLATVQLKLSSMGTKLSTLFGEIKNMLTVTLAQPAQALMTSILGEVRGVKARIVEKIRQHLGQNPHLPEEIELQELARRIGANDSNTSLLTRDITKAESLYPDLAAEAKEIETIVQTSMAQHPELQTYLKSTDITALHESLTTNLGNPQSTIQEVNSSLDSMQARGIQARNEAMNMLEKLQKTGDVPLEMLKPLQTRLGDLENSLLATNEDIMNLKTLSGSDLQKALDNISGNAQELQRTVNVLEEQKYLLLAQLTPSQQAGVTTSSLPSIEGALPSSSSVQSLESIPLLESIIPDVPPRLNSFQPELTSSIESIENIQKEVNELVDRGEVLFGADVDQAVFTKWESAINELKQTSLTSNLLPERLKTVQIQTEEMLEHVTNAQHLTGNEDFASELTTLSDKLKGQSEQLQTTTQQLENIQQAESQLWEDAHQMGITLNDKIEQAENQLKELGNKIQDKGLQNLEQDINQQIEKLNELKAAHTTQMVDLLHEGADIDVIKNQFTEIEKNITKQSPEIATLDTSINERLSTLEQNEQLFQRAQQRIQDIDKTWDTLNQQLGADGFTRTPDMQKLIDDIQSKRLKMQETMKEVNPLEENFGEKLSEFESLEEVHTANVTKLEEAINAVTNPPPGAAVTNANTVSELATTPLGTNMATVTAEVAEAETAVVHDLTSIETQTTEVIAEAAETAAKEGAKIAEEVTGTIGGALTMFGGPLMVIGIGLSLFSLISSLTTKRDPKVNPQTTDEIWEAIVGRVQDLIEENFDHHDLIQARTTFQKPNQYVSDFHTQVKRMQDRYYTASQKEKHNLARNVVSAITFLDNSYHDAINDLGCTTDTHGQENFRLEHQYAITLPFFAQLATQHLAMLLTAVGLERFPEVKALIPNLAETYLQKLARLHRIYTNFAVQMGNYAVNELVAKEKLWGAFQMETQLDITVFSMVRLWRFFNPNSYRQASITNIPNYHPLIVPTRILSNKDLKEKVKVFGLSKNEDRKAGDTTPSGISQLWPTYYPEMLLQANESWREKIEKFDFSVSNALLSPTKIQAYKGNNLIYDISVPLTFYNTNSTGQYEVEVDSVQNYSLQFPSNQETINTIYGTPKGRTLKYGQITVFDRNDESVYIEHGPIHSWTETKYKENTGNIQYPGYWISGFTAIPAKFDGGRWNFKYDYKQGASDAKKDKGSLEHYCIMFLPQARSEQKSILKLGYFTIINALNFTSIHGRENKEKTILTPSSVANKNNTNEGGRLQYPHDPGYKVIHERHHVGDALQMTADDQTLLYDFTVEASPDLVSGGTLNSDYCKVILRVAQPTGATAPAGGYPIRGDIKQGDTSILPINLKTALNVAPGQVTGNFGVYQELILHESLILHPGDYKLTLQIPKELAVADIEIQGSYVATSGPTEDDLWGNGVQSAQFKNWIMDTNGNITGISFTKGKFKGISNENRDTDYTVHVDGIMRNFTKTNVGARTQEETEMITFSNPISVLESIEVTWRTKGSLEVLKKHREKVPATFVEWKTAWSPLGTVVWGAIFKTIGDVSVTVLVDGKPASGVVNAYSFALKARIITFPDVKPYQSLEIQWKENGTTRTISKIRERASITPVQRSTPDTSFIPATFQSINADRTRVIFKRGKNKGNAVNTQYTVYADNTVISTITTGVFEEVENDILTLAIPNDTRLKIEWRTEGSSEIFSYIHNVPQTFAAAFVRWMKDENQNMIGAIFNKGKNAEVATTAIPGHMSGNVFQTTSYKVYIKNVAGFWVPYDSKIISTNMSNDESVTFQKIPKDTPVKIEWKTIGSQLQSLEFDPAQQHPAQFVDWIKDARNNIVGALFNKGTQTETTYTVFVDDNEEEYPSTITRTDTKEQLSFPPVRSTQRIEIVWEDLLGNYSQTFIGG</sequence>
<comment type="similarity">
    <text evidence="1">Belongs to the delta endotoxin family.</text>
</comment>
<keyword evidence="6" id="KW-0175">Coiled coil</keyword>
<keyword evidence="2" id="KW-0800">Toxin</keyword>
<gene>
    <name evidence="8" type="ORF">NPM19_28505</name>
</gene>
<feature type="coiled-coil region" evidence="6">
    <location>
        <begin position="504"/>
        <end position="531"/>
    </location>
</feature>
<evidence type="ECO:0000313" key="8">
    <source>
        <dbReference type="EMBL" id="MCQ6288530.1"/>
    </source>
</evidence>
<comment type="caution">
    <text evidence="8">The sequence shown here is derived from an EMBL/GenBank/DDBJ whole genome shotgun (WGS) entry which is preliminary data.</text>
</comment>
<accession>A0AAW5L522</accession>
<dbReference type="SUPFAM" id="SSF56849">
    <property type="entry name" value="delta-Endotoxin (insectocide), N-terminal domain"/>
    <property type="match status" value="1"/>
</dbReference>
<dbReference type="InterPro" id="IPR036716">
    <property type="entry name" value="Pest_crys_N_sf"/>
</dbReference>
<feature type="domain" description="Pesticidal crystal protein" evidence="7">
    <location>
        <begin position="984"/>
        <end position="1221"/>
    </location>
</feature>
<keyword evidence="4" id="KW-0843">Virulence</keyword>
<reference evidence="8" key="1">
    <citation type="submission" date="2022-07" db="EMBL/GenBank/DDBJ databases">
        <title>Identification and characterization of Bacillus thuringiensis and other Bacillus cereus group isolates from spinach by whole genome sequencing.</title>
        <authorList>
            <person name="Zao X."/>
            <person name="Zervas A."/>
            <person name="Hendriks M."/>
            <person name="Rajkovic A."/>
            <person name="Van Overbeek L."/>
            <person name="Hendriksen N.B."/>
            <person name="Uyttendaele M."/>
        </authorList>
    </citation>
    <scope>NUCLEOTIDE SEQUENCE</scope>
    <source>
        <strain evidence="8">781001F-1</strain>
    </source>
</reference>
<dbReference type="InterPro" id="IPR005639">
    <property type="entry name" value="Pest_crys_dom_I"/>
</dbReference>
<dbReference type="Pfam" id="PF03945">
    <property type="entry name" value="Endotoxin_N"/>
    <property type="match status" value="1"/>
</dbReference>
<dbReference type="EMBL" id="JANHEB010000076">
    <property type="protein sequence ID" value="MCQ6288530.1"/>
    <property type="molecule type" value="Genomic_DNA"/>
</dbReference>
<keyword evidence="3" id="KW-0749">Sporulation</keyword>
<evidence type="ECO:0000313" key="9">
    <source>
        <dbReference type="Proteomes" id="UP001204643"/>
    </source>
</evidence>
<feature type="coiled-coil region" evidence="6">
    <location>
        <begin position="680"/>
        <end position="762"/>
    </location>
</feature>
<proteinExistence type="inferred from homology"/>
<dbReference type="GO" id="GO:0030435">
    <property type="term" value="P:sporulation resulting in formation of a cellular spore"/>
    <property type="evidence" value="ECO:0007669"/>
    <property type="project" value="UniProtKB-KW"/>
</dbReference>
<dbReference type="RefSeq" id="WP_256425276.1">
    <property type="nucleotide sequence ID" value="NZ_JANHDY010000114.1"/>
</dbReference>
<evidence type="ECO:0000256" key="1">
    <source>
        <dbReference type="ARBA" id="ARBA00007819"/>
    </source>
</evidence>
<evidence type="ECO:0000256" key="6">
    <source>
        <dbReference type="SAM" id="Coils"/>
    </source>
</evidence>
<evidence type="ECO:0000259" key="7">
    <source>
        <dbReference type="Pfam" id="PF03945"/>
    </source>
</evidence>
<evidence type="ECO:0000256" key="4">
    <source>
        <dbReference type="ARBA" id="ARBA00023026"/>
    </source>
</evidence>
<dbReference type="Gene3D" id="1.20.190.10">
    <property type="entry name" value="Pesticidal crystal protein, N-terminal domain"/>
    <property type="match status" value="1"/>
</dbReference>
<evidence type="ECO:0000256" key="3">
    <source>
        <dbReference type="ARBA" id="ARBA00022969"/>
    </source>
</evidence>
<evidence type="ECO:0000256" key="2">
    <source>
        <dbReference type="ARBA" id="ARBA00022656"/>
    </source>
</evidence>
<name>A0AAW5L522_BACCE</name>
<dbReference type="Proteomes" id="UP001204643">
    <property type="component" value="Unassembled WGS sequence"/>
</dbReference>
<feature type="coiled-coil region" evidence="6">
    <location>
        <begin position="808"/>
        <end position="867"/>
    </location>
</feature>
<dbReference type="GO" id="GO:0090729">
    <property type="term" value="F:toxin activity"/>
    <property type="evidence" value="ECO:0007669"/>
    <property type="project" value="UniProtKB-KW"/>
</dbReference>
<organism evidence="8 9">
    <name type="scientific">Bacillus cereus</name>
    <dbReference type="NCBI Taxonomy" id="1396"/>
    <lineage>
        <taxon>Bacteria</taxon>
        <taxon>Bacillati</taxon>
        <taxon>Bacillota</taxon>
        <taxon>Bacilli</taxon>
        <taxon>Bacillales</taxon>
        <taxon>Bacillaceae</taxon>
        <taxon>Bacillus</taxon>
        <taxon>Bacillus cereus group</taxon>
    </lineage>
</organism>
<evidence type="ECO:0000256" key="5">
    <source>
        <dbReference type="ARBA" id="ARBA00029653"/>
    </source>
</evidence>